<evidence type="ECO:0000259" key="5">
    <source>
        <dbReference type="PROSITE" id="PS50931"/>
    </source>
</evidence>
<dbReference type="PROSITE" id="PS50931">
    <property type="entry name" value="HTH_LYSR"/>
    <property type="match status" value="1"/>
</dbReference>
<keyword evidence="3" id="KW-0238">DNA-binding</keyword>
<keyword evidence="2" id="KW-0805">Transcription regulation</keyword>
<gene>
    <name evidence="6" type="ORF">VITFI_CDS3330</name>
</gene>
<dbReference type="InterPro" id="IPR036388">
    <property type="entry name" value="WH-like_DNA-bd_sf"/>
</dbReference>
<protein>
    <submittedName>
        <fullName evidence="6">LysR family transcriptional regulator</fullName>
    </submittedName>
</protein>
<comment type="similarity">
    <text evidence="1">Belongs to the LysR transcriptional regulatory family.</text>
</comment>
<dbReference type="Pfam" id="PF00126">
    <property type="entry name" value="HTH_1"/>
    <property type="match status" value="1"/>
</dbReference>
<evidence type="ECO:0000313" key="6">
    <source>
        <dbReference type="EMBL" id="ASM79107.1"/>
    </source>
</evidence>
<organism evidence="6 7">
    <name type="scientific">Vitreoscilla filiformis</name>
    <dbReference type="NCBI Taxonomy" id="63"/>
    <lineage>
        <taxon>Bacteria</taxon>
        <taxon>Pseudomonadati</taxon>
        <taxon>Pseudomonadota</taxon>
        <taxon>Betaproteobacteria</taxon>
        <taxon>Neisseriales</taxon>
        <taxon>Neisseriaceae</taxon>
        <taxon>Vitreoscilla</taxon>
    </lineage>
</organism>
<dbReference type="Proteomes" id="UP000199729">
    <property type="component" value="Plasmid pVF1"/>
</dbReference>
<dbReference type="PANTHER" id="PTHR30537">
    <property type="entry name" value="HTH-TYPE TRANSCRIPTIONAL REGULATOR"/>
    <property type="match status" value="1"/>
</dbReference>
<evidence type="ECO:0000256" key="1">
    <source>
        <dbReference type="ARBA" id="ARBA00009437"/>
    </source>
</evidence>
<dbReference type="Pfam" id="PF03466">
    <property type="entry name" value="LysR_substrate"/>
    <property type="match status" value="1"/>
</dbReference>
<dbReference type="InterPro" id="IPR005119">
    <property type="entry name" value="LysR_subst-bd"/>
</dbReference>
<evidence type="ECO:0000256" key="3">
    <source>
        <dbReference type="ARBA" id="ARBA00023125"/>
    </source>
</evidence>
<keyword evidence="6" id="KW-0614">Plasmid</keyword>
<geneLocation type="plasmid" evidence="7">
    <name>pvf1</name>
</geneLocation>
<sequence>MITFEAVARLRSVSKASEALCVTVSAVSHRLRQLEDHLGFKLFARSDFTLTADGAAYLAHVRTALDALQHMAPGRGGSTATPRPTRLRVAVTPTFCRELVMPHLALFRNAYPDIDLVFQVSIPLLDVKAEPADLEVRFGPGGYSDCEHRLLLTDAVTPACSPGFLHEFGPFAGLCTRAELAGLRLVRSPLEPWSPWFQHCGVRLAEPQLGAQFNDLGLAYDAAASGLGVVLLRQRLGAAWIASGRLVKLSPLSVTTPNRHYLCWAPGAIERWECQAFAEWLTQLMG</sequence>
<evidence type="ECO:0000256" key="4">
    <source>
        <dbReference type="ARBA" id="ARBA00023163"/>
    </source>
</evidence>
<reference evidence="6 7" key="1">
    <citation type="submission" date="2017-07" db="EMBL/GenBank/DDBJ databases">
        <title>Complete Genome Sequence of the cosmetic ferment Vitreoscilla filiformis (ATCC15551).</title>
        <authorList>
            <person name="Contreras S."/>
            <person name="Sagory-Zalkind P."/>
            <person name="Blanquart H."/>
            <person name="Iltis A."/>
            <person name="Morand S.C."/>
        </authorList>
    </citation>
    <scope>NUCLEOTIDE SEQUENCE [LARGE SCALE GENOMIC DNA]</scope>
    <source>
        <strain evidence="6 7">ATCC 15551</strain>
        <plasmid evidence="7">Plasmid pvf1</plasmid>
    </source>
</reference>
<name>A0A221KJR3_VITFI</name>
<keyword evidence="7" id="KW-1185">Reference proteome</keyword>
<evidence type="ECO:0000313" key="7">
    <source>
        <dbReference type="Proteomes" id="UP000199729"/>
    </source>
</evidence>
<dbReference type="Gene3D" id="1.10.10.10">
    <property type="entry name" value="Winged helix-like DNA-binding domain superfamily/Winged helix DNA-binding domain"/>
    <property type="match status" value="1"/>
</dbReference>
<dbReference type="SUPFAM" id="SSF46785">
    <property type="entry name" value="Winged helix' DNA-binding domain"/>
    <property type="match status" value="1"/>
</dbReference>
<proteinExistence type="inferred from homology"/>
<dbReference type="SUPFAM" id="SSF53850">
    <property type="entry name" value="Periplasmic binding protein-like II"/>
    <property type="match status" value="1"/>
</dbReference>
<dbReference type="GO" id="GO:0003700">
    <property type="term" value="F:DNA-binding transcription factor activity"/>
    <property type="evidence" value="ECO:0007669"/>
    <property type="project" value="InterPro"/>
</dbReference>
<dbReference type="PANTHER" id="PTHR30537:SF79">
    <property type="entry name" value="TRANSCRIPTIONAL REGULATOR-RELATED"/>
    <property type="match status" value="1"/>
</dbReference>
<evidence type="ECO:0000256" key="2">
    <source>
        <dbReference type="ARBA" id="ARBA00023015"/>
    </source>
</evidence>
<dbReference type="InterPro" id="IPR058163">
    <property type="entry name" value="LysR-type_TF_proteobact-type"/>
</dbReference>
<dbReference type="AlphaFoldDB" id="A0A221KJR3"/>
<dbReference type="GO" id="GO:0043565">
    <property type="term" value="F:sequence-specific DNA binding"/>
    <property type="evidence" value="ECO:0007669"/>
    <property type="project" value="TreeGrafter"/>
</dbReference>
<dbReference type="Gene3D" id="3.40.190.10">
    <property type="entry name" value="Periplasmic binding protein-like II"/>
    <property type="match status" value="2"/>
</dbReference>
<dbReference type="EMBL" id="CP022424">
    <property type="protein sequence ID" value="ASM79107.1"/>
    <property type="molecule type" value="Genomic_DNA"/>
</dbReference>
<dbReference type="InterPro" id="IPR036390">
    <property type="entry name" value="WH_DNA-bd_sf"/>
</dbReference>
<dbReference type="InterPro" id="IPR000847">
    <property type="entry name" value="LysR_HTH_N"/>
</dbReference>
<keyword evidence="4" id="KW-0804">Transcription</keyword>
<feature type="domain" description="HTH lysR-type" evidence="5">
    <location>
        <begin position="1"/>
        <end position="53"/>
    </location>
</feature>
<dbReference type="GO" id="GO:0006351">
    <property type="term" value="P:DNA-templated transcription"/>
    <property type="evidence" value="ECO:0007669"/>
    <property type="project" value="TreeGrafter"/>
</dbReference>
<dbReference type="KEGG" id="vff:VITFI_CDS3330"/>
<accession>A0A221KJR3</accession>